<sequence length="70" mass="8357">MENKKISFCEWKFWFLPTIPSINEMMSRNATIYNRETVPYHRGHRYLNTHSQLAAFSMAYTVQSEESCYA</sequence>
<name>A0A8X6JLG4_TRICU</name>
<gene>
    <name evidence="1" type="ORF">TNCT_483701</name>
</gene>
<reference evidence="1" key="1">
    <citation type="submission" date="2020-07" db="EMBL/GenBank/DDBJ databases">
        <title>Multicomponent nature underlies the extraordinary mechanical properties of spider dragline silk.</title>
        <authorList>
            <person name="Kono N."/>
            <person name="Nakamura H."/>
            <person name="Mori M."/>
            <person name="Yoshida Y."/>
            <person name="Ohtoshi R."/>
            <person name="Malay A.D."/>
            <person name="Moran D.A.P."/>
            <person name="Tomita M."/>
            <person name="Numata K."/>
            <person name="Arakawa K."/>
        </authorList>
    </citation>
    <scope>NUCLEOTIDE SEQUENCE</scope>
</reference>
<protein>
    <submittedName>
        <fullName evidence="1">Uncharacterized protein</fullName>
    </submittedName>
</protein>
<evidence type="ECO:0000313" key="2">
    <source>
        <dbReference type="Proteomes" id="UP000887116"/>
    </source>
</evidence>
<dbReference type="AlphaFoldDB" id="A0A8X6JLG4"/>
<keyword evidence="2" id="KW-1185">Reference proteome</keyword>
<organism evidence="1 2">
    <name type="scientific">Trichonephila clavata</name>
    <name type="common">Joro spider</name>
    <name type="synonym">Nephila clavata</name>
    <dbReference type="NCBI Taxonomy" id="2740835"/>
    <lineage>
        <taxon>Eukaryota</taxon>
        <taxon>Metazoa</taxon>
        <taxon>Ecdysozoa</taxon>
        <taxon>Arthropoda</taxon>
        <taxon>Chelicerata</taxon>
        <taxon>Arachnida</taxon>
        <taxon>Araneae</taxon>
        <taxon>Araneomorphae</taxon>
        <taxon>Entelegynae</taxon>
        <taxon>Araneoidea</taxon>
        <taxon>Nephilidae</taxon>
        <taxon>Trichonephila</taxon>
    </lineage>
</organism>
<evidence type="ECO:0000313" key="1">
    <source>
        <dbReference type="EMBL" id="GFR11241.1"/>
    </source>
</evidence>
<proteinExistence type="predicted"/>
<comment type="caution">
    <text evidence="1">The sequence shown here is derived from an EMBL/GenBank/DDBJ whole genome shotgun (WGS) entry which is preliminary data.</text>
</comment>
<dbReference type="Proteomes" id="UP000887116">
    <property type="component" value="Unassembled WGS sequence"/>
</dbReference>
<dbReference type="EMBL" id="BMAO01016799">
    <property type="protein sequence ID" value="GFR11241.1"/>
    <property type="molecule type" value="Genomic_DNA"/>
</dbReference>
<accession>A0A8X6JLG4</accession>